<dbReference type="GO" id="GO:0016491">
    <property type="term" value="F:oxidoreductase activity"/>
    <property type="evidence" value="ECO:0007669"/>
    <property type="project" value="InterPro"/>
</dbReference>
<dbReference type="RefSeq" id="WP_067910738.1">
    <property type="nucleotide sequence ID" value="NZ_LZJP01000042.1"/>
</dbReference>
<evidence type="ECO:0000256" key="1">
    <source>
        <dbReference type="ARBA" id="ARBA00022714"/>
    </source>
</evidence>
<dbReference type="Pfam" id="PF03475">
    <property type="entry name" value="YiiM_3-alpha"/>
    <property type="match status" value="1"/>
</dbReference>
<dbReference type="Gene3D" id="2.40.30.10">
    <property type="entry name" value="Translation factors"/>
    <property type="match status" value="1"/>
</dbReference>
<dbReference type="CDD" id="cd00207">
    <property type="entry name" value="fer2"/>
    <property type="match status" value="1"/>
</dbReference>
<keyword evidence="1" id="KW-0001">2Fe-2S</keyword>
<name>A0A1A2T9K3_MYCNT</name>
<dbReference type="InterPro" id="IPR008333">
    <property type="entry name" value="Cbr1-like_FAD-bd_dom"/>
</dbReference>
<dbReference type="EMBL" id="LZJU01000116">
    <property type="protein sequence ID" value="OBH73075.1"/>
    <property type="molecule type" value="Genomic_DNA"/>
</dbReference>
<dbReference type="SUPFAM" id="SSF52343">
    <property type="entry name" value="Ferredoxin reductase-like, C-terminal NADP-linked domain"/>
    <property type="match status" value="1"/>
</dbReference>
<proteinExistence type="predicted"/>
<dbReference type="Gene3D" id="3.10.20.30">
    <property type="match status" value="1"/>
</dbReference>
<dbReference type="GO" id="GO:0051537">
    <property type="term" value="F:2 iron, 2 sulfur cluster binding"/>
    <property type="evidence" value="ECO:0007669"/>
    <property type="project" value="UniProtKB-KW"/>
</dbReference>
<dbReference type="Gene3D" id="3.40.50.80">
    <property type="entry name" value="Nucleotide-binding domain of ferredoxin-NADP reductase (FNR) module"/>
    <property type="match status" value="1"/>
</dbReference>
<dbReference type="InterPro" id="IPR039261">
    <property type="entry name" value="FNR_nucleotide-bd"/>
</dbReference>
<dbReference type="Pfam" id="PF00970">
    <property type="entry name" value="FAD_binding_6"/>
    <property type="match status" value="1"/>
</dbReference>
<dbReference type="InterPro" id="IPR017927">
    <property type="entry name" value="FAD-bd_FR_type"/>
</dbReference>
<dbReference type="Gene3D" id="2.40.33.20">
    <property type="entry name" value="PK beta-barrel domain-like"/>
    <property type="match status" value="1"/>
</dbReference>
<keyword evidence="2" id="KW-0411">Iron-sulfur</keyword>
<protein>
    <submittedName>
        <fullName evidence="6">Sulfurase</fullName>
    </submittedName>
</protein>
<feature type="domain" description="FAD-binding FR-type" evidence="5">
    <location>
        <begin position="232"/>
        <end position="336"/>
    </location>
</feature>
<dbReference type="OrthoDB" id="9801223at2"/>
<dbReference type="AlphaFoldDB" id="A0A1A2T9K3"/>
<dbReference type="GO" id="GO:0030151">
    <property type="term" value="F:molybdenum ion binding"/>
    <property type="evidence" value="ECO:0007669"/>
    <property type="project" value="InterPro"/>
</dbReference>
<dbReference type="InterPro" id="IPR005302">
    <property type="entry name" value="MoCF_Sase_C"/>
</dbReference>
<dbReference type="InterPro" id="IPR001041">
    <property type="entry name" value="2Fe-2S_ferredoxin-type"/>
</dbReference>
<feature type="domain" description="MOSC" evidence="4">
    <location>
        <begin position="29"/>
        <end position="164"/>
    </location>
</feature>
<evidence type="ECO:0000259" key="4">
    <source>
        <dbReference type="PROSITE" id="PS51340"/>
    </source>
</evidence>
<dbReference type="PRINTS" id="PR00409">
    <property type="entry name" value="PHDIOXRDTASE"/>
</dbReference>
<feature type="domain" description="2Fe-2S ferredoxin-type" evidence="3">
    <location>
        <begin position="488"/>
        <end position="570"/>
    </location>
</feature>
<comment type="caution">
    <text evidence="6">The sequence shown here is derived from an EMBL/GenBank/DDBJ whole genome shotgun (WGS) entry which is preliminary data.</text>
</comment>
<gene>
    <name evidence="6" type="ORF">A5683_24930</name>
</gene>
<keyword evidence="1" id="KW-0479">Metal-binding</keyword>
<accession>A0A1A2T9K3</accession>
<dbReference type="Pfam" id="PF00111">
    <property type="entry name" value="Fer2"/>
    <property type="match status" value="1"/>
</dbReference>
<dbReference type="Proteomes" id="UP000092389">
    <property type="component" value="Unassembled WGS sequence"/>
</dbReference>
<dbReference type="InterPro" id="IPR005163">
    <property type="entry name" value="Tri_helical_YiiM-like"/>
</dbReference>
<dbReference type="InterPro" id="IPR052353">
    <property type="entry name" value="Benzoxazolinone_Detox_Enz"/>
</dbReference>
<reference evidence="6 7" key="1">
    <citation type="submission" date="2016-06" db="EMBL/GenBank/DDBJ databases">
        <authorList>
            <person name="Kjaerup R.B."/>
            <person name="Dalgaard T.S."/>
            <person name="Juul-Madsen H.R."/>
        </authorList>
    </citation>
    <scope>NUCLEOTIDE SEQUENCE [LARGE SCALE GENOMIC DNA]</scope>
    <source>
        <strain evidence="6 7">E152</strain>
    </source>
</reference>
<dbReference type="PANTHER" id="PTHR30212:SF2">
    <property type="entry name" value="PROTEIN YIIM"/>
    <property type="match status" value="1"/>
</dbReference>
<organism evidence="6 7">
    <name type="scientific">Mycobacterium mantenii</name>
    <dbReference type="NCBI Taxonomy" id="560555"/>
    <lineage>
        <taxon>Bacteria</taxon>
        <taxon>Bacillati</taxon>
        <taxon>Actinomycetota</taxon>
        <taxon>Actinomycetes</taxon>
        <taxon>Mycobacteriales</taxon>
        <taxon>Mycobacteriaceae</taxon>
        <taxon>Mycobacterium</taxon>
        <taxon>Mycobacterium avium complex (MAC)</taxon>
    </lineage>
</organism>
<dbReference type="GO" id="GO:0030170">
    <property type="term" value="F:pyridoxal phosphate binding"/>
    <property type="evidence" value="ECO:0007669"/>
    <property type="project" value="InterPro"/>
</dbReference>
<dbReference type="InterPro" id="IPR036010">
    <property type="entry name" value="2Fe-2S_ferredoxin-like_sf"/>
</dbReference>
<dbReference type="Pfam" id="PF03473">
    <property type="entry name" value="MOSC"/>
    <property type="match status" value="1"/>
</dbReference>
<dbReference type="InterPro" id="IPR001433">
    <property type="entry name" value="OxRdtase_FAD/NAD-bd"/>
</dbReference>
<evidence type="ECO:0000259" key="3">
    <source>
        <dbReference type="PROSITE" id="PS51085"/>
    </source>
</evidence>
<dbReference type="Pfam" id="PF00175">
    <property type="entry name" value="NAD_binding_1"/>
    <property type="match status" value="1"/>
</dbReference>
<sequence length="570" mass="62187">MGRLVSVNVGTPKDVHWRDKTVYTGIWKTPVAGPVMVRRLNVDGDGQGDLAGHGGEQRAVMVYQSESYDFWKIYLGRDDLQPGHFGENFTVTGLADDDVCIGDRYRIGDAEFEVTQPRVTCFRVGIRLDEPDMPNLLVSQHRPGFYLRVITEGQVRAGDDIVRTRRGRHELSVADVDALLYLPDRNVETLRKAVDVPALSPGWQQSFHDLLAAHEGAVPAVAPPVGVEPAWTGFRSLRVTQTHRESAQVLSIRLEADDRNPLPPALPGQYLTVKIAGAGDPAPLRSYSLSDDSSTGSYRISVKREEHGVVSRWLHAHIRPGSLIATAAPRGDFYLTDDSGPVVLFSAGIGATPVLAMLHALSAAGSRRDIWWLHTTRDRETQAFAEEVTTLIESLSHARQQVFYTATQGRLRRESLAALGLPVSATVYLCGPTQFMTDMREDLAVMGFDPGRMHSELFGALPAINPGIVDIGERRPPHPPVGTLGTGPAITFARSGLTVNWPPRFRSILDLAEACDVPTRFSCRSGVCHVCVTGIVDGTTTYVQRPLESPGDGSVLICSAVPETDVVLDL</sequence>
<dbReference type="SUPFAM" id="SSF54292">
    <property type="entry name" value="2Fe-2S ferredoxin-like"/>
    <property type="match status" value="1"/>
</dbReference>
<evidence type="ECO:0000313" key="6">
    <source>
        <dbReference type="EMBL" id="OBH73075.1"/>
    </source>
</evidence>
<dbReference type="CDD" id="cd06184">
    <property type="entry name" value="flavohem_like_fad_nad_binding"/>
    <property type="match status" value="1"/>
</dbReference>
<dbReference type="InterPro" id="IPR017938">
    <property type="entry name" value="Riboflavin_synthase-like_b-brl"/>
</dbReference>
<evidence type="ECO:0000259" key="5">
    <source>
        <dbReference type="PROSITE" id="PS51384"/>
    </source>
</evidence>
<evidence type="ECO:0000313" key="7">
    <source>
        <dbReference type="Proteomes" id="UP000092389"/>
    </source>
</evidence>
<dbReference type="InterPro" id="IPR012675">
    <property type="entry name" value="Beta-grasp_dom_sf"/>
</dbReference>
<dbReference type="PANTHER" id="PTHR30212">
    <property type="entry name" value="PROTEIN YIIM"/>
    <property type="match status" value="1"/>
</dbReference>
<dbReference type="SUPFAM" id="SSF63380">
    <property type="entry name" value="Riboflavin synthase domain-like"/>
    <property type="match status" value="1"/>
</dbReference>
<dbReference type="PROSITE" id="PS51085">
    <property type="entry name" value="2FE2S_FER_2"/>
    <property type="match status" value="1"/>
</dbReference>
<dbReference type="InterPro" id="IPR011037">
    <property type="entry name" value="Pyrv_Knase-like_insert_dom_sf"/>
</dbReference>
<keyword evidence="1" id="KW-0408">Iron</keyword>
<dbReference type="PROSITE" id="PS51340">
    <property type="entry name" value="MOSC"/>
    <property type="match status" value="1"/>
</dbReference>
<dbReference type="PROSITE" id="PS51384">
    <property type="entry name" value="FAD_FR"/>
    <property type="match status" value="1"/>
</dbReference>
<dbReference type="SUPFAM" id="SSF50800">
    <property type="entry name" value="PK beta-barrel domain-like"/>
    <property type="match status" value="1"/>
</dbReference>
<evidence type="ECO:0000256" key="2">
    <source>
        <dbReference type="ARBA" id="ARBA00023014"/>
    </source>
</evidence>